<keyword evidence="10" id="KW-0746">Sphingolipid metabolism</keyword>
<evidence type="ECO:0000313" key="13">
    <source>
        <dbReference type="Proteomes" id="UP000823388"/>
    </source>
</evidence>
<dbReference type="PANTHER" id="PTHR14467:SF0">
    <property type="entry name" value="PROTEIN ARV1"/>
    <property type="match status" value="1"/>
</dbReference>
<accession>A0A8T0TUS2</accession>
<comment type="caution">
    <text evidence="12">The sequence shown here is derived from an EMBL/GenBank/DDBJ whole genome shotgun (WGS) entry which is preliminary data.</text>
</comment>
<keyword evidence="9" id="KW-0472">Membrane</keyword>
<organism evidence="12 13">
    <name type="scientific">Panicum virgatum</name>
    <name type="common">Blackwell switchgrass</name>
    <dbReference type="NCBI Taxonomy" id="38727"/>
    <lineage>
        <taxon>Eukaryota</taxon>
        <taxon>Viridiplantae</taxon>
        <taxon>Streptophyta</taxon>
        <taxon>Embryophyta</taxon>
        <taxon>Tracheophyta</taxon>
        <taxon>Spermatophyta</taxon>
        <taxon>Magnoliopsida</taxon>
        <taxon>Liliopsida</taxon>
        <taxon>Poales</taxon>
        <taxon>Poaceae</taxon>
        <taxon>PACMAD clade</taxon>
        <taxon>Panicoideae</taxon>
        <taxon>Panicodae</taxon>
        <taxon>Paniceae</taxon>
        <taxon>Panicinae</taxon>
        <taxon>Panicum</taxon>
        <taxon>Panicum sect. Hiantes</taxon>
    </lineage>
</organism>
<comment type="function">
    <text evidence="10">Regulates also the sphingolipid metabolism.</text>
</comment>
<dbReference type="EMBL" id="CM029043">
    <property type="protein sequence ID" value="KAG2611609.1"/>
    <property type="molecule type" value="Genomic_DNA"/>
</dbReference>
<dbReference type="GO" id="GO:0097036">
    <property type="term" value="P:regulation of plasma membrane sterol distribution"/>
    <property type="evidence" value="ECO:0007669"/>
    <property type="project" value="UniProtKB-UniRule"/>
</dbReference>
<protein>
    <recommendedName>
        <fullName evidence="10">Protein ARV</fullName>
    </recommendedName>
</protein>
<proteinExistence type="inferred from homology"/>
<evidence type="ECO:0000256" key="7">
    <source>
        <dbReference type="ARBA" id="ARBA00023055"/>
    </source>
</evidence>
<reference evidence="12" key="1">
    <citation type="submission" date="2020-05" db="EMBL/GenBank/DDBJ databases">
        <title>WGS assembly of Panicum virgatum.</title>
        <authorList>
            <person name="Lovell J.T."/>
            <person name="Jenkins J."/>
            <person name="Shu S."/>
            <person name="Juenger T.E."/>
            <person name="Schmutz J."/>
        </authorList>
    </citation>
    <scope>NUCLEOTIDE SEQUENCE</scope>
    <source>
        <strain evidence="12">AP13</strain>
    </source>
</reference>
<comment type="subcellular location">
    <subcellularLocation>
        <location evidence="1 10">Endoplasmic reticulum membrane</location>
        <topology evidence="1 10">Multi-pass membrane protein</topology>
    </subcellularLocation>
</comment>
<evidence type="ECO:0000256" key="6">
    <source>
        <dbReference type="ARBA" id="ARBA00022989"/>
    </source>
</evidence>
<dbReference type="GO" id="GO:0005789">
    <property type="term" value="C:endoplasmic reticulum membrane"/>
    <property type="evidence" value="ECO:0007669"/>
    <property type="project" value="UniProtKB-SubCell"/>
</dbReference>
<dbReference type="GO" id="GO:0006665">
    <property type="term" value="P:sphingolipid metabolic process"/>
    <property type="evidence" value="ECO:0007669"/>
    <property type="project" value="UniProtKB-UniRule"/>
</dbReference>
<keyword evidence="4" id="KW-0812">Transmembrane</keyword>
<evidence type="ECO:0000256" key="9">
    <source>
        <dbReference type="ARBA" id="ARBA00023136"/>
    </source>
</evidence>
<evidence type="ECO:0000256" key="1">
    <source>
        <dbReference type="ARBA" id="ARBA00004477"/>
    </source>
</evidence>
<feature type="region of interest" description="Disordered" evidence="11">
    <location>
        <begin position="1"/>
        <end position="27"/>
    </location>
</feature>
<keyword evidence="7 10" id="KW-0445">Lipid transport</keyword>
<evidence type="ECO:0000256" key="2">
    <source>
        <dbReference type="ARBA" id="ARBA00009187"/>
    </source>
</evidence>
<evidence type="ECO:0000256" key="8">
    <source>
        <dbReference type="ARBA" id="ARBA00023098"/>
    </source>
</evidence>
<dbReference type="AlphaFoldDB" id="A0A8T0TUS2"/>
<keyword evidence="13" id="KW-1185">Reference proteome</keyword>
<keyword evidence="5 10" id="KW-0256">Endoplasmic reticulum</keyword>
<dbReference type="GO" id="GO:0016125">
    <property type="term" value="P:sterol metabolic process"/>
    <property type="evidence" value="ECO:0007669"/>
    <property type="project" value="UniProtKB-UniRule"/>
</dbReference>
<name>A0A8T0TUS2_PANVG</name>
<evidence type="ECO:0000313" key="12">
    <source>
        <dbReference type="EMBL" id="KAG2611609.1"/>
    </source>
</evidence>
<comment type="function">
    <text evidence="10">Mediator of sterol homeostasis involved in sterol uptake, trafficking and distribution into membranes.</text>
</comment>
<gene>
    <name evidence="12" type="ORF">PVAP13_4KG239600</name>
</gene>
<evidence type="ECO:0000256" key="5">
    <source>
        <dbReference type="ARBA" id="ARBA00022824"/>
    </source>
</evidence>
<evidence type="ECO:0000256" key="11">
    <source>
        <dbReference type="SAM" id="MobiDB-lite"/>
    </source>
</evidence>
<comment type="similarity">
    <text evidence="2 10">Belongs to the ARV1 family.</text>
</comment>
<dbReference type="GO" id="GO:0005794">
    <property type="term" value="C:Golgi apparatus"/>
    <property type="evidence" value="ECO:0007669"/>
    <property type="project" value="TreeGrafter"/>
</dbReference>
<dbReference type="Pfam" id="PF04161">
    <property type="entry name" value="Arv1"/>
    <property type="match status" value="1"/>
</dbReference>
<evidence type="ECO:0000256" key="4">
    <source>
        <dbReference type="ARBA" id="ARBA00022692"/>
    </source>
</evidence>
<keyword evidence="8 10" id="KW-0443">Lipid metabolism</keyword>
<dbReference type="PANTHER" id="PTHR14467">
    <property type="entry name" value="ARV1"/>
    <property type="match status" value="1"/>
</dbReference>
<keyword evidence="3 10" id="KW-0813">Transport</keyword>
<dbReference type="Proteomes" id="UP000823388">
    <property type="component" value="Chromosome 4K"/>
</dbReference>
<keyword evidence="6" id="KW-1133">Transmembrane helix</keyword>
<evidence type="ECO:0000256" key="3">
    <source>
        <dbReference type="ARBA" id="ARBA00022448"/>
    </source>
</evidence>
<evidence type="ECO:0000256" key="10">
    <source>
        <dbReference type="RuleBase" id="RU368065"/>
    </source>
</evidence>
<dbReference type="InterPro" id="IPR007290">
    <property type="entry name" value="Arv1"/>
</dbReference>
<sequence length="126" mass="14126">MLPRTASRGLSGGGPEFDPTGAPADGSKSYRACDDALRAVFPANIRLMKCDNLKALADPCIDCELMIILIDLILQKTRVYHHILFNKLSMWDYLLTRYESMMSRQINIPSSLVFLLAFEAISLLNM</sequence>
<dbReference type="GO" id="GO:0032541">
    <property type="term" value="C:cortical endoplasmic reticulum"/>
    <property type="evidence" value="ECO:0007669"/>
    <property type="project" value="TreeGrafter"/>
</dbReference>
<dbReference type="GO" id="GO:0032366">
    <property type="term" value="P:intracellular sterol transport"/>
    <property type="evidence" value="ECO:0007669"/>
    <property type="project" value="UniProtKB-UniRule"/>
</dbReference>